<keyword evidence="2" id="KW-0677">Repeat</keyword>
<evidence type="ECO:0000256" key="1">
    <source>
        <dbReference type="ARBA" id="ARBA00007626"/>
    </source>
</evidence>
<dbReference type="PROSITE" id="PS51375">
    <property type="entry name" value="PPR"/>
    <property type="match status" value="1"/>
</dbReference>
<feature type="repeat" description="PPR" evidence="3">
    <location>
        <begin position="15"/>
        <end position="49"/>
    </location>
</feature>
<proteinExistence type="inferred from homology"/>
<comment type="similarity">
    <text evidence="1">Belongs to the PPR family. P subfamily.</text>
</comment>
<reference evidence="5" key="2">
    <citation type="journal article" date="2023" name="Int. J. Mol. Sci.">
        <title>De Novo Assembly and Annotation of 11 Diverse Shrub Willow (Salix) Genomes Reveals Novel Gene Organization in Sex-Linked Regions.</title>
        <authorList>
            <person name="Hyden B."/>
            <person name="Feng K."/>
            <person name="Yates T.B."/>
            <person name="Jawdy S."/>
            <person name="Cereghino C."/>
            <person name="Smart L.B."/>
            <person name="Muchero W."/>
        </authorList>
    </citation>
    <scope>NUCLEOTIDE SEQUENCE</scope>
    <source>
        <tissue evidence="5">Shoot tip</tissue>
    </source>
</reference>
<reference evidence="5" key="1">
    <citation type="submission" date="2022-10" db="EMBL/GenBank/DDBJ databases">
        <authorList>
            <person name="Hyden B.L."/>
            <person name="Feng K."/>
            <person name="Yates T."/>
            <person name="Jawdy S."/>
            <person name="Smart L.B."/>
            <person name="Muchero W."/>
        </authorList>
    </citation>
    <scope>NUCLEOTIDE SEQUENCE</scope>
    <source>
        <tissue evidence="5">Shoot tip</tissue>
    </source>
</reference>
<evidence type="ECO:0000256" key="2">
    <source>
        <dbReference type="ARBA" id="ARBA00022737"/>
    </source>
</evidence>
<dbReference type="Proteomes" id="UP001141253">
    <property type="component" value="Chromosome 10"/>
</dbReference>
<evidence type="ECO:0000256" key="3">
    <source>
        <dbReference type="PROSITE-ProRule" id="PRU00708"/>
    </source>
</evidence>
<evidence type="ECO:0000313" key="5">
    <source>
        <dbReference type="EMBL" id="KAJ6312071.1"/>
    </source>
</evidence>
<dbReference type="NCBIfam" id="TIGR00756">
    <property type="entry name" value="PPR"/>
    <property type="match status" value="2"/>
</dbReference>
<feature type="domain" description="PROP1-like PPR" evidence="4">
    <location>
        <begin position="2"/>
        <end position="99"/>
    </location>
</feature>
<dbReference type="InterPro" id="IPR011990">
    <property type="entry name" value="TPR-like_helical_dom_sf"/>
</dbReference>
<keyword evidence="6" id="KW-1185">Reference proteome</keyword>
<evidence type="ECO:0000313" key="6">
    <source>
        <dbReference type="Proteomes" id="UP001141253"/>
    </source>
</evidence>
<dbReference type="EMBL" id="JAPFFI010000024">
    <property type="protein sequence ID" value="KAJ6312071.1"/>
    <property type="molecule type" value="Genomic_DNA"/>
</dbReference>
<accession>A0ABQ8ZUZ2</accession>
<dbReference type="InterPro" id="IPR033443">
    <property type="entry name" value="PROP1-like_PPR_dom"/>
</dbReference>
<dbReference type="PANTHER" id="PTHR47447:SF17">
    <property type="entry name" value="OS12G0638900 PROTEIN"/>
    <property type="match status" value="1"/>
</dbReference>
<dbReference type="Gene3D" id="1.25.40.10">
    <property type="entry name" value="Tetratricopeptide repeat domain"/>
    <property type="match status" value="1"/>
</dbReference>
<name>A0ABQ8ZUZ2_9ROSI</name>
<sequence>MSIFRDMEKAGFLPTPSTYSSLLEMHAASGQVDAAMKLYNSMTNAGLRPGLSTYTALLTLLAHKKLVDVAAKILLEMKAMGFSVDVSASDVLMVYIKDGSVDLSLRWLRFHEFIRDKNK</sequence>
<gene>
    <name evidence="5" type="ORF">OIU77_013759</name>
</gene>
<protein>
    <recommendedName>
        <fullName evidence="4">PROP1-like PPR domain-containing protein</fullName>
    </recommendedName>
</protein>
<comment type="caution">
    <text evidence="5">The sequence shown here is derived from an EMBL/GenBank/DDBJ whole genome shotgun (WGS) entry which is preliminary data.</text>
</comment>
<dbReference type="InterPro" id="IPR002885">
    <property type="entry name" value="PPR_rpt"/>
</dbReference>
<organism evidence="5 6">
    <name type="scientific">Salix suchowensis</name>
    <dbReference type="NCBI Taxonomy" id="1278906"/>
    <lineage>
        <taxon>Eukaryota</taxon>
        <taxon>Viridiplantae</taxon>
        <taxon>Streptophyta</taxon>
        <taxon>Embryophyta</taxon>
        <taxon>Tracheophyta</taxon>
        <taxon>Spermatophyta</taxon>
        <taxon>Magnoliopsida</taxon>
        <taxon>eudicotyledons</taxon>
        <taxon>Gunneridae</taxon>
        <taxon>Pentapetalae</taxon>
        <taxon>rosids</taxon>
        <taxon>fabids</taxon>
        <taxon>Malpighiales</taxon>
        <taxon>Salicaceae</taxon>
        <taxon>Saliceae</taxon>
        <taxon>Salix</taxon>
    </lineage>
</organism>
<evidence type="ECO:0000259" key="4">
    <source>
        <dbReference type="Pfam" id="PF17177"/>
    </source>
</evidence>
<dbReference type="Pfam" id="PF17177">
    <property type="entry name" value="PPR_long"/>
    <property type="match status" value="1"/>
</dbReference>
<dbReference type="PANTHER" id="PTHR47447">
    <property type="entry name" value="OS03G0856100 PROTEIN"/>
    <property type="match status" value="1"/>
</dbReference>